<gene>
    <name evidence="6" type="ORF">BZG36_03657</name>
</gene>
<evidence type="ECO:0000256" key="4">
    <source>
        <dbReference type="PIRSR" id="PIRSR601765-1"/>
    </source>
</evidence>
<comment type="function">
    <text evidence="5">Reversible hydration of carbon dioxide.</text>
</comment>
<dbReference type="InterPro" id="IPR036874">
    <property type="entry name" value="Carbonic_anhydrase_sf"/>
</dbReference>
<dbReference type="PANTHER" id="PTHR43175">
    <property type="entry name" value="CARBONIC ANHYDRASE"/>
    <property type="match status" value="1"/>
</dbReference>
<accession>A0A261XW91</accession>
<keyword evidence="7" id="KW-1185">Reference proteome</keyword>
<comment type="catalytic activity">
    <reaction evidence="5">
        <text>hydrogencarbonate + H(+) = CO2 + H2O</text>
        <dbReference type="Rhea" id="RHEA:10748"/>
        <dbReference type="ChEBI" id="CHEBI:15377"/>
        <dbReference type="ChEBI" id="CHEBI:15378"/>
        <dbReference type="ChEBI" id="CHEBI:16526"/>
        <dbReference type="ChEBI" id="CHEBI:17544"/>
        <dbReference type="EC" id="4.2.1.1"/>
    </reaction>
</comment>
<evidence type="ECO:0000313" key="6">
    <source>
        <dbReference type="EMBL" id="OZJ02588.1"/>
    </source>
</evidence>
<sequence length="163" mass="17792">MSVVPEFLAANQKYASTFNKGSLPLPPGRKVAVVACMDARLDPARALGLEEGDAHVIRNAGGLVKDALRSLVISEQLLGTKEIVILHHTDCGMLTFKQEDAVAAVKKNIGQDASHIDFQPFPDLEQSVRDDVAFLKSNKLIPDDIKIWGGIYEVETGKIREVK</sequence>
<dbReference type="Gene3D" id="3.40.1050.10">
    <property type="entry name" value="Carbonic anhydrase"/>
    <property type="match status" value="1"/>
</dbReference>
<dbReference type="InterPro" id="IPR001765">
    <property type="entry name" value="Carbonic_anhydrase"/>
</dbReference>
<dbReference type="OrthoDB" id="10248475at2759"/>
<dbReference type="Pfam" id="PF00484">
    <property type="entry name" value="Pro_CA"/>
    <property type="match status" value="1"/>
</dbReference>
<evidence type="ECO:0000256" key="3">
    <source>
        <dbReference type="ARBA" id="ARBA00022833"/>
    </source>
</evidence>
<evidence type="ECO:0000313" key="7">
    <source>
        <dbReference type="Proteomes" id="UP000242875"/>
    </source>
</evidence>
<feature type="binding site" evidence="4">
    <location>
        <position position="38"/>
    </location>
    <ligand>
        <name>Zn(2+)</name>
        <dbReference type="ChEBI" id="CHEBI:29105"/>
    </ligand>
</feature>
<dbReference type="GO" id="GO:0004089">
    <property type="term" value="F:carbonate dehydratase activity"/>
    <property type="evidence" value="ECO:0007669"/>
    <property type="project" value="UniProtKB-UniRule"/>
</dbReference>
<reference evidence="6 7" key="1">
    <citation type="journal article" date="2017" name="Mycologia">
        <title>Bifiguratus adelaidae, gen. et sp. nov., a new member of Mucoromycotina in endophytic and soil-dwelling habitats.</title>
        <authorList>
            <person name="Torres-Cruz T.J."/>
            <person name="Billingsley Tobias T.L."/>
            <person name="Almatruk M."/>
            <person name="Hesse C."/>
            <person name="Kuske C.R."/>
            <person name="Desiro A."/>
            <person name="Benucci G.M."/>
            <person name="Bonito G."/>
            <person name="Stajich J.E."/>
            <person name="Dunlap C."/>
            <person name="Arnold A.E."/>
            <person name="Porras-Alfaro A."/>
        </authorList>
    </citation>
    <scope>NUCLEOTIDE SEQUENCE [LARGE SCALE GENOMIC DNA]</scope>
    <source>
        <strain evidence="6 7">AZ0501</strain>
    </source>
</reference>
<dbReference type="Proteomes" id="UP000242875">
    <property type="component" value="Unassembled WGS sequence"/>
</dbReference>
<keyword evidence="2 4" id="KW-0479">Metal-binding</keyword>
<dbReference type="SUPFAM" id="SSF53056">
    <property type="entry name" value="beta-carbonic anhydrase, cab"/>
    <property type="match status" value="1"/>
</dbReference>
<dbReference type="GO" id="GO:0008270">
    <property type="term" value="F:zinc ion binding"/>
    <property type="evidence" value="ECO:0007669"/>
    <property type="project" value="UniProtKB-UniRule"/>
</dbReference>
<dbReference type="SMART" id="SM00947">
    <property type="entry name" value="Pro_CA"/>
    <property type="match status" value="1"/>
</dbReference>
<comment type="cofactor">
    <cofactor evidence="4">
        <name>Zn(2+)</name>
        <dbReference type="ChEBI" id="CHEBI:29105"/>
    </cofactor>
    <text evidence="4">Binds 1 zinc ion per subunit.</text>
</comment>
<comment type="caution">
    <text evidence="6">The sequence shown here is derived from an EMBL/GenBank/DDBJ whole genome shotgun (WGS) entry which is preliminary data.</text>
</comment>
<evidence type="ECO:0000256" key="5">
    <source>
        <dbReference type="RuleBase" id="RU003956"/>
    </source>
</evidence>
<organism evidence="6 7">
    <name type="scientific">Bifiguratus adelaidae</name>
    <dbReference type="NCBI Taxonomy" id="1938954"/>
    <lineage>
        <taxon>Eukaryota</taxon>
        <taxon>Fungi</taxon>
        <taxon>Fungi incertae sedis</taxon>
        <taxon>Mucoromycota</taxon>
        <taxon>Mucoromycotina</taxon>
        <taxon>Endogonomycetes</taxon>
        <taxon>Endogonales</taxon>
        <taxon>Endogonales incertae sedis</taxon>
        <taxon>Bifiguratus</taxon>
    </lineage>
</organism>
<dbReference type="CDD" id="cd03379">
    <property type="entry name" value="beta_CA_cladeD"/>
    <property type="match status" value="1"/>
</dbReference>
<name>A0A261XW91_9FUNG</name>
<dbReference type="EC" id="4.2.1.1" evidence="5"/>
<evidence type="ECO:0000256" key="1">
    <source>
        <dbReference type="ARBA" id="ARBA00006217"/>
    </source>
</evidence>
<keyword evidence="3 4" id="KW-0862">Zinc</keyword>
<feature type="binding site" evidence="4">
    <location>
        <position position="36"/>
    </location>
    <ligand>
        <name>Zn(2+)</name>
        <dbReference type="ChEBI" id="CHEBI:29105"/>
    </ligand>
</feature>
<protein>
    <recommendedName>
        <fullName evidence="5">Carbonic anhydrase</fullName>
        <ecNumber evidence="5">4.2.1.1</ecNumber>
    </recommendedName>
    <alternativeName>
        <fullName evidence="5">Carbonate dehydratase</fullName>
    </alternativeName>
</protein>
<keyword evidence="5" id="KW-0456">Lyase</keyword>
<proteinExistence type="inferred from homology"/>
<dbReference type="PANTHER" id="PTHR43175:SF3">
    <property type="entry name" value="CARBON DISULFIDE HYDROLASE"/>
    <property type="match status" value="1"/>
</dbReference>
<dbReference type="EMBL" id="MVBO01000141">
    <property type="protein sequence ID" value="OZJ02588.1"/>
    <property type="molecule type" value="Genomic_DNA"/>
</dbReference>
<feature type="binding site" evidence="4">
    <location>
        <position position="91"/>
    </location>
    <ligand>
        <name>Zn(2+)</name>
        <dbReference type="ChEBI" id="CHEBI:29105"/>
    </ligand>
</feature>
<evidence type="ECO:0000256" key="2">
    <source>
        <dbReference type="ARBA" id="ARBA00022723"/>
    </source>
</evidence>
<dbReference type="AlphaFoldDB" id="A0A261XW91"/>
<comment type="similarity">
    <text evidence="1 5">Belongs to the beta-class carbonic anhydrase family.</text>
</comment>
<feature type="binding site" evidence="4">
    <location>
        <position position="88"/>
    </location>
    <ligand>
        <name>Zn(2+)</name>
        <dbReference type="ChEBI" id="CHEBI:29105"/>
    </ligand>
</feature>